<evidence type="ECO:0008006" key="3">
    <source>
        <dbReference type="Google" id="ProtNLM"/>
    </source>
</evidence>
<protein>
    <recommendedName>
        <fullName evidence="3">ESX-1 secretion-associated protein</fullName>
    </recommendedName>
</protein>
<dbReference type="EMBL" id="BAABAS010000004">
    <property type="protein sequence ID" value="GAA4225997.1"/>
    <property type="molecule type" value="Genomic_DNA"/>
</dbReference>
<keyword evidence="2" id="KW-1185">Reference proteome</keyword>
<name>A0ABP8BTV7_9ACTN</name>
<dbReference type="RefSeq" id="WP_344890271.1">
    <property type="nucleotide sequence ID" value="NZ_BAABAS010000004.1"/>
</dbReference>
<proteinExistence type="predicted"/>
<evidence type="ECO:0000313" key="1">
    <source>
        <dbReference type="EMBL" id="GAA4225997.1"/>
    </source>
</evidence>
<gene>
    <name evidence="1" type="ORF">GCM10022254_09440</name>
</gene>
<reference evidence="2" key="1">
    <citation type="journal article" date="2019" name="Int. J. Syst. Evol. Microbiol.">
        <title>The Global Catalogue of Microorganisms (GCM) 10K type strain sequencing project: providing services to taxonomists for standard genome sequencing and annotation.</title>
        <authorList>
            <consortium name="The Broad Institute Genomics Platform"/>
            <consortium name="The Broad Institute Genome Sequencing Center for Infectious Disease"/>
            <person name="Wu L."/>
            <person name="Ma J."/>
        </authorList>
    </citation>
    <scope>NUCLEOTIDE SEQUENCE [LARGE SCALE GENOMIC DNA]</scope>
    <source>
        <strain evidence="2">JCM 17440</strain>
    </source>
</reference>
<sequence length="101" mass="10784">MTAAPEIPHDQQLAAAQAVANHATQKFAATCEAMHAARGAYTLARASDPADQTTDDARQAWAEAAHDLVDAHVAMEQARDEVTAIHRQSAEYAITEETTNA</sequence>
<organism evidence="1 2">
    <name type="scientific">Actinomadura meridiana</name>
    <dbReference type="NCBI Taxonomy" id="559626"/>
    <lineage>
        <taxon>Bacteria</taxon>
        <taxon>Bacillati</taxon>
        <taxon>Actinomycetota</taxon>
        <taxon>Actinomycetes</taxon>
        <taxon>Streptosporangiales</taxon>
        <taxon>Thermomonosporaceae</taxon>
        <taxon>Actinomadura</taxon>
    </lineage>
</organism>
<accession>A0ABP8BTV7</accession>
<dbReference type="Proteomes" id="UP001501710">
    <property type="component" value="Unassembled WGS sequence"/>
</dbReference>
<comment type="caution">
    <text evidence="1">The sequence shown here is derived from an EMBL/GenBank/DDBJ whole genome shotgun (WGS) entry which is preliminary data.</text>
</comment>
<evidence type="ECO:0000313" key="2">
    <source>
        <dbReference type="Proteomes" id="UP001501710"/>
    </source>
</evidence>